<dbReference type="PROSITE" id="PS51747">
    <property type="entry name" value="CYT_DCMP_DEAMINASES_2"/>
    <property type="match status" value="1"/>
</dbReference>
<feature type="binding site" evidence="8">
    <location>
        <position position="52"/>
    </location>
    <ligand>
        <name>Zn(2+)</name>
        <dbReference type="ChEBI" id="CHEBI:29105"/>
        <note>catalytic</note>
    </ligand>
</feature>
<dbReference type="PANTHER" id="PTHR11079">
    <property type="entry name" value="CYTOSINE DEAMINASE FAMILY MEMBER"/>
    <property type="match status" value="1"/>
</dbReference>
<comment type="subunit">
    <text evidence="2 8">Homodimer.</text>
</comment>
<feature type="active site" description="Proton donor" evidence="8">
    <location>
        <position position="54"/>
    </location>
</feature>
<dbReference type="NCBIfam" id="NF008113">
    <property type="entry name" value="PRK10860.1"/>
    <property type="match status" value="1"/>
</dbReference>
<evidence type="ECO:0000256" key="4">
    <source>
        <dbReference type="ARBA" id="ARBA00022723"/>
    </source>
</evidence>
<dbReference type="GO" id="GO:0002100">
    <property type="term" value="P:tRNA wobble adenosine to inosine editing"/>
    <property type="evidence" value="ECO:0007669"/>
    <property type="project" value="UniProtKB-UniRule"/>
</dbReference>
<dbReference type="HAMAP" id="MF_00972">
    <property type="entry name" value="tRNA_aden_deaminase"/>
    <property type="match status" value="1"/>
</dbReference>
<evidence type="ECO:0000256" key="6">
    <source>
        <dbReference type="ARBA" id="ARBA00022833"/>
    </source>
</evidence>
<feature type="domain" description="CMP/dCMP-type deaminase" evidence="9">
    <location>
        <begin position="1"/>
        <end position="111"/>
    </location>
</feature>
<keyword evidence="5 8" id="KW-0378">Hydrolase</keyword>
<evidence type="ECO:0000256" key="2">
    <source>
        <dbReference type="ARBA" id="ARBA00011738"/>
    </source>
</evidence>
<comment type="function">
    <text evidence="8">Catalyzes the deamination of adenosine to inosine at the wobble position 34 of tRNA(Arg2).</text>
</comment>
<keyword evidence="11" id="KW-1185">Reference proteome</keyword>
<dbReference type="AlphaFoldDB" id="A0A4R9C1Y1"/>
<dbReference type="GO" id="GO:0008270">
    <property type="term" value="F:zinc ion binding"/>
    <property type="evidence" value="ECO:0007669"/>
    <property type="project" value="UniProtKB-UniRule"/>
</dbReference>
<name>A0A4R9C1Y1_9FIRM</name>
<evidence type="ECO:0000313" key="11">
    <source>
        <dbReference type="Proteomes" id="UP000297454"/>
    </source>
</evidence>
<keyword evidence="6 8" id="KW-0862">Zinc</keyword>
<comment type="cofactor">
    <cofactor evidence="8">
        <name>Zn(2+)</name>
        <dbReference type="ChEBI" id="CHEBI:29105"/>
    </cofactor>
    <text evidence="8">Binds 1 zinc ion per subunit.</text>
</comment>
<dbReference type="CDD" id="cd01285">
    <property type="entry name" value="nucleoside_deaminase"/>
    <property type="match status" value="1"/>
</dbReference>
<dbReference type="InterPro" id="IPR016193">
    <property type="entry name" value="Cytidine_deaminase-like"/>
</dbReference>
<evidence type="ECO:0000259" key="9">
    <source>
        <dbReference type="PROSITE" id="PS51747"/>
    </source>
</evidence>
<organism evidence="10 11">
    <name type="scientific">Helcococcus ovis</name>
    <dbReference type="NCBI Taxonomy" id="72026"/>
    <lineage>
        <taxon>Bacteria</taxon>
        <taxon>Bacillati</taxon>
        <taxon>Bacillota</taxon>
        <taxon>Tissierellia</taxon>
        <taxon>Tissierellales</taxon>
        <taxon>Peptoniphilaceae</taxon>
        <taxon>Helcococcus</taxon>
    </lineage>
</organism>
<feature type="binding site" evidence="8">
    <location>
        <position position="85"/>
    </location>
    <ligand>
        <name>Zn(2+)</name>
        <dbReference type="ChEBI" id="CHEBI:29105"/>
        <note>catalytic</note>
    </ligand>
</feature>
<keyword evidence="4 8" id="KW-0479">Metal-binding</keyword>
<dbReference type="PANTHER" id="PTHR11079:SF202">
    <property type="entry name" value="TRNA-SPECIFIC ADENOSINE DEAMINASE"/>
    <property type="match status" value="1"/>
</dbReference>
<gene>
    <name evidence="8" type="primary">tadA</name>
    <name evidence="10" type="ORF">EQF91_06555</name>
</gene>
<evidence type="ECO:0000256" key="3">
    <source>
        <dbReference type="ARBA" id="ARBA00022694"/>
    </source>
</evidence>
<accession>A0A4R9C1Y1</accession>
<dbReference type="InterPro" id="IPR016192">
    <property type="entry name" value="APOBEC/CMP_deaminase_Zn-bd"/>
</dbReference>
<dbReference type="EMBL" id="SCFR01000024">
    <property type="protein sequence ID" value="TFF65139.1"/>
    <property type="molecule type" value="Genomic_DNA"/>
</dbReference>
<feature type="binding site" evidence="8">
    <location>
        <position position="82"/>
    </location>
    <ligand>
        <name>Zn(2+)</name>
        <dbReference type="ChEBI" id="CHEBI:29105"/>
        <note>catalytic</note>
    </ligand>
</feature>
<dbReference type="RefSeq" id="WP_134710406.1">
    <property type="nucleotide sequence ID" value="NZ_CP119081.1"/>
</dbReference>
<dbReference type="Gene3D" id="3.40.140.10">
    <property type="entry name" value="Cytidine Deaminase, domain 2"/>
    <property type="match status" value="1"/>
</dbReference>
<reference evidence="10 11" key="1">
    <citation type="submission" date="2019-01" db="EMBL/GenBank/DDBJ databases">
        <title>Draft Genome Sequences of Helcococcus ovis Strains Isolated from the Uterus and Vagina of Dairy Cows with Metritis.</title>
        <authorList>
            <person name="Cunha F."/>
            <person name="Jeon S.J."/>
            <person name="Kutzer P."/>
            <person name="Galvao K.N."/>
        </authorList>
    </citation>
    <scope>NUCLEOTIDE SEQUENCE [LARGE SCALE GENOMIC DNA]</scope>
    <source>
        <strain evidence="10 11">KG-37</strain>
    </source>
</reference>
<sequence length="151" mass="16832">MDLEYFMNEAIKEAKKALENGEVPIGAVVVLDGKIIGRGHNMVETNNHAFEHAEINAIKEAEDYIGDWRLDGAVLFTTLEPCIMCAGAIIHSRIKTLVFGAKDVQRGFAGSILNVVDDGIFNHRVEVVSGIKSQECKELIDNFFKEKRKKK</sequence>
<dbReference type="InterPro" id="IPR002125">
    <property type="entry name" value="CMP_dCMP_dom"/>
</dbReference>
<dbReference type="EC" id="3.5.4.33" evidence="8"/>
<evidence type="ECO:0000256" key="8">
    <source>
        <dbReference type="HAMAP-Rule" id="MF_00972"/>
    </source>
</evidence>
<evidence type="ECO:0000256" key="7">
    <source>
        <dbReference type="ARBA" id="ARBA00048045"/>
    </source>
</evidence>
<dbReference type="PROSITE" id="PS00903">
    <property type="entry name" value="CYT_DCMP_DEAMINASES_1"/>
    <property type="match status" value="1"/>
</dbReference>
<dbReference type="OrthoDB" id="9802676at2"/>
<dbReference type="Proteomes" id="UP000297454">
    <property type="component" value="Unassembled WGS sequence"/>
</dbReference>
<evidence type="ECO:0000313" key="10">
    <source>
        <dbReference type="EMBL" id="TFF65139.1"/>
    </source>
</evidence>
<keyword evidence="3 8" id="KW-0819">tRNA processing</keyword>
<dbReference type="InterPro" id="IPR028883">
    <property type="entry name" value="tRNA_aden_deaminase"/>
</dbReference>
<evidence type="ECO:0000256" key="1">
    <source>
        <dbReference type="ARBA" id="ARBA00010669"/>
    </source>
</evidence>
<dbReference type="SUPFAM" id="SSF53927">
    <property type="entry name" value="Cytidine deaminase-like"/>
    <property type="match status" value="1"/>
</dbReference>
<protein>
    <recommendedName>
        <fullName evidence="8">tRNA-specific adenosine deaminase</fullName>
        <ecNumber evidence="8">3.5.4.33</ecNumber>
    </recommendedName>
</protein>
<comment type="caution">
    <text evidence="10">The sequence shown here is derived from an EMBL/GenBank/DDBJ whole genome shotgun (WGS) entry which is preliminary data.</text>
</comment>
<dbReference type="Pfam" id="PF14437">
    <property type="entry name" value="MafB19-deam"/>
    <property type="match status" value="1"/>
</dbReference>
<dbReference type="GO" id="GO:0052717">
    <property type="term" value="F:tRNA-specific adenosine-34 deaminase activity"/>
    <property type="evidence" value="ECO:0007669"/>
    <property type="project" value="UniProtKB-UniRule"/>
</dbReference>
<dbReference type="InterPro" id="IPR058535">
    <property type="entry name" value="MafB19-deam"/>
</dbReference>
<comment type="catalytic activity">
    <reaction evidence="7 8">
        <text>adenosine(34) in tRNA + H2O + H(+) = inosine(34) in tRNA + NH4(+)</text>
        <dbReference type="Rhea" id="RHEA:43168"/>
        <dbReference type="Rhea" id="RHEA-COMP:10373"/>
        <dbReference type="Rhea" id="RHEA-COMP:10374"/>
        <dbReference type="ChEBI" id="CHEBI:15377"/>
        <dbReference type="ChEBI" id="CHEBI:15378"/>
        <dbReference type="ChEBI" id="CHEBI:28938"/>
        <dbReference type="ChEBI" id="CHEBI:74411"/>
        <dbReference type="ChEBI" id="CHEBI:82852"/>
        <dbReference type="EC" id="3.5.4.33"/>
    </reaction>
</comment>
<proteinExistence type="inferred from homology"/>
<comment type="similarity">
    <text evidence="1">Belongs to the cytidine and deoxycytidylate deaminase family. ADAT2 subfamily.</text>
</comment>
<dbReference type="FunFam" id="3.40.140.10:FF:000005">
    <property type="entry name" value="tRNA-specific adenosine deaminase"/>
    <property type="match status" value="1"/>
</dbReference>
<dbReference type="GeneID" id="97030498"/>
<evidence type="ECO:0000256" key="5">
    <source>
        <dbReference type="ARBA" id="ARBA00022801"/>
    </source>
</evidence>